<name>A0A2V3JB24_9FLOR</name>
<comment type="caution">
    <text evidence="3">The sequence shown here is derived from an EMBL/GenBank/DDBJ whole genome shotgun (WGS) entry which is preliminary data.</text>
</comment>
<protein>
    <submittedName>
        <fullName evidence="3">Putative 1-acylglycerol-3-phosphate O-acyltransferase</fullName>
    </submittedName>
</protein>
<proteinExistence type="inferred from homology"/>
<dbReference type="PRINTS" id="PR00111">
    <property type="entry name" value="ABHYDROLASE"/>
</dbReference>
<evidence type="ECO:0000313" key="3">
    <source>
        <dbReference type="EMBL" id="PXF49770.1"/>
    </source>
</evidence>
<dbReference type="SUPFAM" id="SSF53474">
    <property type="entry name" value="alpha/beta-Hydrolases"/>
    <property type="match status" value="1"/>
</dbReference>
<keyword evidence="3" id="KW-0012">Acyltransferase</keyword>
<evidence type="ECO:0000313" key="4">
    <source>
        <dbReference type="Proteomes" id="UP000247409"/>
    </source>
</evidence>
<dbReference type="Gene3D" id="3.40.50.1820">
    <property type="entry name" value="alpha/beta hydrolase"/>
    <property type="match status" value="1"/>
</dbReference>
<keyword evidence="4" id="KW-1185">Reference proteome</keyword>
<dbReference type="PRINTS" id="PR00412">
    <property type="entry name" value="EPOXHYDRLASE"/>
</dbReference>
<dbReference type="Pfam" id="PF12697">
    <property type="entry name" value="Abhydrolase_6"/>
    <property type="match status" value="1"/>
</dbReference>
<accession>A0A2V3JB24</accession>
<evidence type="ECO:0000259" key="2">
    <source>
        <dbReference type="Pfam" id="PF12697"/>
    </source>
</evidence>
<dbReference type="InterPro" id="IPR029058">
    <property type="entry name" value="AB_hydrolase_fold"/>
</dbReference>
<dbReference type="EMBL" id="NBIV01000002">
    <property type="protein sequence ID" value="PXF49770.1"/>
    <property type="molecule type" value="Genomic_DNA"/>
</dbReference>
<dbReference type="GO" id="GO:0055088">
    <property type="term" value="P:lipid homeostasis"/>
    <property type="evidence" value="ECO:0007669"/>
    <property type="project" value="TreeGrafter"/>
</dbReference>
<dbReference type="InterPro" id="IPR000639">
    <property type="entry name" value="Epox_hydrolase-like"/>
</dbReference>
<evidence type="ECO:0000256" key="1">
    <source>
        <dbReference type="ARBA" id="ARBA00038097"/>
    </source>
</evidence>
<organism evidence="3 4">
    <name type="scientific">Gracilariopsis chorda</name>
    <dbReference type="NCBI Taxonomy" id="448386"/>
    <lineage>
        <taxon>Eukaryota</taxon>
        <taxon>Rhodophyta</taxon>
        <taxon>Florideophyceae</taxon>
        <taxon>Rhodymeniophycidae</taxon>
        <taxon>Gracilariales</taxon>
        <taxon>Gracilariaceae</taxon>
        <taxon>Gracilariopsis</taxon>
    </lineage>
</organism>
<dbReference type="GO" id="GO:0006654">
    <property type="term" value="P:phosphatidic acid biosynthetic process"/>
    <property type="evidence" value="ECO:0007669"/>
    <property type="project" value="TreeGrafter"/>
</dbReference>
<keyword evidence="3" id="KW-0808">Transferase</keyword>
<dbReference type="GO" id="GO:0052689">
    <property type="term" value="F:carboxylic ester hydrolase activity"/>
    <property type="evidence" value="ECO:0007669"/>
    <property type="project" value="TreeGrafter"/>
</dbReference>
<dbReference type="AlphaFoldDB" id="A0A2V3JB24"/>
<gene>
    <name evidence="3" type="ORF">BWQ96_00422</name>
</gene>
<dbReference type="PANTHER" id="PTHR42886">
    <property type="entry name" value="RE40534P-RELATED"/>
    <property type="match status" value="1"/>
</dbReference>
<dbReference type="GO" id="GO:0042171">
    <property type="term" value="F:lysophosphatidic acid acyltransferase activity"/>
    <property type="evidence" value="ECO:0007669"/>
    <property type="project" value="TreeGrafter"/>
</dbReference>
<dbReference type="InterPro" id="IPR000073">
    <property type="entry name" value="AB_hydrolase_1"/>
</dbReference>
<reference evidence="3 4" key="1">
    <citation type="journal article" date="2018" name="Mol. Biol. Evol.">
        <title>Analysis of the draft genome of the red seaweed Gracilariopsis chorda provides insights into genome size evolution in Rhodophyta.</title>
        <authorList>
            <person name="Lee J."/>
            <person name="Yang E.C."/>
            <person name="Graf L."/>
            <person name="Yang J.H."/>
            <person name="Qiu H."/>
            <person name="Zel Zion U."/>
            <person name="Chan C.X."/>
            <person name="Stephens T.G."/>
            <person name="Weber A.P.M."/>
            <person name="Boo G.H."/>
            <person name="Boo S.M."/>
            <person name="Kim K.M."/>
            <person name="Shin Y."/>
            <person name="Jung M."/>
            <person name="Lee S.J."/>
            <person name="Yim H.S."/>
            <person name="Lee J.H."/>
            <person name="Bhattacharya D."/>
            <person name="Yoon H.S."/>
        </authorList>
    </citation>
    <scope>NUCLEOTIDE SEQUENCE [LARGE SCALE GENOMIC DNA]</scope>
    <source>
        <strain evidence="3 4">SKKU-2015</strain>
        <tissue evidence="3">Whole body</tissue>
    </source>
</reference>
<dbReference type="STRING" id="448386.A0A2V3JB24"/>
<comment type="similarity">
    <text evidence="1">Belongs to the peptidase S33 family. ABHD4/ABHD5 subfamily.</text>
</comment>
<dbReference type="OrthoDB" id="7457040at2759"/>
<feature type="domain" description="AB hydrolase-1" evidence="2">
    <location>
        <begin position="86"/>
        <end position="333"/>
    </location>
</feature>
<dbReference type="PANTHER" id="PTHR42886:SF29">
    <property type="entry name" value="PUMMELIG, ISOFORM A"/>
    <property type="match status" value="1"/>
</dbReference>
<sequence length="358" mass="40390">MFPVRRAVRLSLCILRVASQATFFLEAQRLLLRLLRPVPRDHLCRAEARVLSGVRSPLQHLFIPDGNGHRIHVIHVSQTNRNAPSIVLLHGHSMSAAFWCRNFDDLVAMGYRVYAVDLLGWGRSSRPLFRGRSAAEAVDWFLRSLSGVIDGLHLGSFTLVGHSLGAYLSMEYTKRTPHRVDQLVMVSPAATVRPIPVSRALYFSLPPQSIIRRGGLLGFLLFTLAYPRSEMYIQNRLRDYTYHLAAQMPPSGENAVRPIIRFTGLRRAECVRPLIENLSLFRVPVQIICGQYDSSMPVEGVFQLFHHMKSQGFNVDLDVVEGSDHCPMLEKPAHFSEIMASITKRGQSLAIEAHSMMR</sequence>
<dbReference type="Proteomes" id="UP000247409">
    <property type="component" value="Unassembled WGS sequence"/>
</dbReference>